<keyword evidence="3" id="KW-1185">Reference proteome</keyword>
<dbReference type="EMBL" id="AP012603">
    <property type="protein sequence ID" value="BAM91129.1"/>
    <property type="molecule type" value="Genomic_DNA"/>
</dbReference>
<dbReference type="AlphaFoldDB" id="M4ZBK3"/>
<proteinExistence type="predicted"/>
<dbReference type="KEGG" id="aol:S58_51500"/>
<name>M4ZBK3_9BRAD</name>
<evidence type="ECO:0000256" key="1">
    <source>
        <dbReference type="SAM" id="MobiDB-lite"/>
    </source>
</evidence>
<evidence type="ECO:0000313" key="3">
    <source>
        <dbReference type="Proteomes" id="UP000011841"/>
    </source>
</evidence>
<protein>
    <submittedName>
        <fullName evidence="2">Uncharacterized protein</fullName>
    </submittedName>
</protein>
<gene>
    <name evidence="2" type="ORF">S58_51500</name>
</gene>
<sequence>MLVANSDEQMLAVLASLEQCRATLAATGNRESAHLVSVAILDLRMKLNRLSEDDLKALCDEMVQADNPDKLRDPKLQPGQRRQPLLRVVK</sequence>
<organism evidence="2 3">
    <name type="scientific">Bradyrhizobium oligotrophicum S58</name>
    <dbReference type="NCBI Taxonomy" id="1245469"/>
    <lineage>
        <taxon>Bacteria</taxon>
        <taxon>Pseudomonadati</taxon>
        <taxon>Pseudomonadota</taxon>
        <taxon>Alphaproteobacteria</taxon>
        <taxon>Hyphomicrobiales</taxon>
        <taxon>Nitrobacteraceae</taxon>
        <taxon>Bradyrhizobium</taxon>
    </lineage>
</organism>
<reference evidence="2 3" key="1">
    <citation type="journal article" date="2013" name="Appl. Environ. Microbiol.">
        <title>Genome analysis suggests that the soil oligotrophic bacterium Agromonas oligotrophica (Bradyrhizobium oligotrophicum) is a nitrogen-fixing symbiont of Aeschynomene indica.</title>
        <authorList>
            <person name="Okubo T."/>
            <person name="Fukushima S."/>
            <person name="Itakura M."/>
            <person name="Oshima K."/>
            <person name="Longtonglang A."/>
            <person name="Teaumroong N."/>
            <person name="Mitsui H."/>
            <person name="Hattori M."/>
            <person name="Hattori R."/>
            <person name="Hattori T."/>
            <person name="Minamisawa K."/>
        </authorList>
    </citation>
    <scope>NUCLEOTIDE SEQUENCE [LARGE SCALE GENOMIC DNA]</scope>
    <source>
        <strain evidence="2 3">S58</strain>
    </source>
</reference>
<evidence type="ECO:0000313" key="2">
    <source>
        <dbReference type="EMBL" id="BAM91129.1"/>
    </source>
</evidence>
<dbReference type="eggNOG" id="ENOG502ZZBD">
    <property type="taxonomic scope" value="Bacteria"/>
</dbReference>
<accession>M4ZBK3</accession>
<dbReference type="HOGENOM" id="CLU_169475_0_0_5"/>
<dbReference type="Proteomes" id="UP000011841">
    <property type="component" value="Chromosome"/>
</dbReference>
<feature type="region of interest" description="Disordered" evidence="1">
    <location>
        <begin position="67"/>
        <end position="90"/>
    </location>
</feature>
<dbReference type="PATRIC" id="fig|1245469.3.peg.5273"/>